<feature type="coiled-coil region" evidence="5">
    <location>
        <begin position="439"/>
        <end position="466"/>
    </location>
</feature>
<dbReference type="PANTHER" id="PTHR18962">
    <property type="entry name" value="COILED-COIL DOMAIN-CONTAINING PROTEIN 39"/>
    <property type="match status" value="1"/>
</dbReference>
<reference evidence="7 8" key="1">
    <citation type="submission" date="2016-04" db="EMBL/GenBank/DDBJ databases">
        <title>The genome of Intoshia linei affirms orthonectids as highly simplified spiralians.</title>
        <authorList>
            <person name="Mikhailov K.V."/>
            <person name="Slusarev G.S."/>
            <person name="Nikitin M.A."/>
            <person name="Logacheva M.D."/>
            <person name="Penin A."/>
            <person name="Aleoshin V."/>
            <person name="Panchin Y.V."/>
        </authorList>
    </citation>
    <scope>NUCLEOTIDE SEQUENCE [LARGE SCALE GENOMIC DNA]</scope>
    <source>
        <strain evidence="7">Intl2013</strain>
        <tissue evidence="7">Whole animal</tissue>
    </source>
</reference>
<name>A0A177B098_9BILA</name>
<dbReference type="Pfam" id="PF24161">
    <property type="entry name" value="CCDC39"/>
    <property type="match status" value="2"/>
</dbReference>
<dbReference type="GO" id="GO:0005930">
    <property type="term" value="C:axoneme"/>
    <property type="evidence" value="ECO:0007669"/>
    <property type="project" value="InterPro"/>
</dbReference>
<proteinExistence type="inferred from homology"/>
<evidence type="ECO:0000256" key="6">
    <source>
        <dbReference type="SAM" id="MobiDB-lite"/>
    </source>
</evidence>
<protein>
    <recommendedName>
        <fullName evidence="2">Coiled-coil domain-containing protein 39</fullName>
    </recommendedName>
</protein>
<feature type="region of interest" description="Disordered" evidence="6">
    <location>
        <begin position="730"/>
        <end position="773"/>
    </location>
</feature>
<evidence type="ECO:0000256" key="1">
    <source>
        <dbReference type="ARBA" id="ARBA00005805"/>
    </source>
</evidence>
<gene>
    <name evidence="7" type="ORF">A3Q56_05411</name>
</gene>
<keyword evidence="3 5" id="KW-0175">Coiled coil</keyword>
<evidence type="ECO:0000313" key="7">
    <source>
        <dbReference type="EMBL" id="OAF66854.1"/>
    </source>
</evidence>
<feature type="coiled-coil region" evidence="5">
    <location>
        <begin position="597"/>
        <end position="631"/>
    </location>
</feature>
<sequence length="773" mass="90670">MVQSIQIDAVLENMDWNQQYQIPVANKENRQLELKNLIDGRRKDLESIKSMIMNTERQEGRIKQEMVKLEMNIELSRETKNDLENKLFLQHKKIESKRAKLNWDKNVLEAWLEESMRKDEDVSILEKYIKMDETKIKELTMEVEKLTLSEIEKKSILTDKTNKLQNIESELEKCSRQFRLSHSERQRLLDHWEEAIKQMHKRDEHIRDVVKLLDASKSKIEILSLSVSNKSAFNTNEKCNNTEKQNKINALDRLVTNLKFELHQEEDKRDRFTSETNNTLKVINSSRFIKIDQKNKAQRNKSNLVANIENSQAALRSLNSQVKKTEENIIRQQEIIYNQDFTIQHLEQRIARLQGETKNEEKVVLEEKIKDLKDELKSKKDSRSKLNKVIQKLRDNIVKDNLLRLELKKLEKILDGQSSKVTNLKCLKLQLDTASKERRNEIELHKQMLNSLIKSAEAEKSQVTAELHDRRNTIDKLKRRYEILTISMAPPEGKEECSQAYYIIKAAQEKEEVQKLGDDLESKINKTTLEITALQNTLNLVNGKNEIFRKCFNVVNKYESRPKRCVGIVDSETLEQNKLDQKYHTLLEKNKVRTYQLKDRKNNIRSMELALEKLSLDFNTTLNKLKDKEANSEELVLKVLETDKKIERANDICKKIINKITGENFLKENNLTFESNFYHNEIDYRYNKRKLKEIVKMIQSLTSEFPKLTQHFDELFRTLETQKDTLSITSMSSSIKSGDSSIQSYRSSGSSKSSESTKKNNSESKSNSVDDFN</sequence>
<feature type="coiled-coil region" evidence="5">
    <location>
        <begin position="294"/>
        <end position="396"/>
    </location>
</feature>
<dbReference type="InterPro" id="IPR033290">
    <property type="entry name" value="CCDC39"/>
</dbReference>
<dbReference type="GO" id="GO:0060285">
    <property type="term" value="P:cilium-dependent cell motility"/>
    <property type="evidence" value="ECO:0007669"/>
    <property type="project" value="TreeGrafter"/>
</dbReference>
<dbReference type="PANTHER" id="PTHR18962:SF0">
    <property type="entry name" value="COILED-COIL DOMAIN-CONTAINING PROTEIN 39"/>
    <property type="match status" value="1"/>
</dbReference>
<organism evidence="7 8">
    <name type="scientific">Intoshia linei</name>
    <dbReference type="NCBI Taxonomy" id="1819745"/>
    <lineage>
        <taxon>Eukaryota</taxon>
        <taxon>Metazoa</taxon>
        <taxon>Spiralia</taxon>
        <taxon>Lophotrochozoa</taxon>
        <taxon>Mesozoa</taxon>
        <taxon>Orthonectida</taxon>
        <taxon>Rhopaluridae</taxon>
        <taxon>Intoshia</taxon>
    </lineage>
</organism>
<dbReference type="GO" id="GO:0036159">
    <property type="term" value="P:inner dynein arm assembly"/>
    <property type="evidence" value="ECO:0007669"/>
    <property type="project" value="InterPro"/>
</dbReference>
<feature type="coiled-coil region" evidence="5">
    <location>
        <begin position="52"/>
        <end position="86"/>
    </location>
</feature>
<accession>A0A177B098</accession>
<evidence type="ECO:0000256" key="3">
    <source>
        <dbReference type="ARBA" id="ARBA00023054"/>
    </source>
</evidence>
<evidence type="ECO:0000313" key="8">
    <source>
        <dbReference type="Proteomes" id="UP000078046"/>
    </source>
</evidence>
<comment type="function">
    <text evidence="4">Required for assembly of dynein regulatory complex (DRC) and inner dynein arm (IDA) complexes, which are responsible for ciliary beat regulation, thereby playing a central role in motility in cilia and flagella. Probably acts together with CCDC40 to form a molecular ruler that determines the 96 nanometer (nm) repeat length and arrangements of components in cilia and flagella. Not required for outer dynein arm complexes assembly.</text>
</comment>
<evidence type="ECO:0000256" key="5">
    <source>
        <dbReference type="SAM" id="Coils"/>
    </source>
</evidence>
<dbReference type="EMBL" id="LWCA01000810">
    <property type="protein sequence ID" value="OAF66854.1"/>
    <property type="molecule type" value="Genomic_DNA"/>
</dbReference>
<evidence type="ECO:0000256" key="4">
    <source>
        <dbReference type="ARBA" id="ARBA00045182"/>
    </source>
</evidence>
<evidence type="ECO:0000256" key="2">
    <source>
        <dbReference type="ARBA" id="ARBA00016725"/>
    </source>
</evidence>
<comment type="caution">
    <text evidence="7">The sequence shown here is derived from an EMBL/GenBank/DDBJ whole genome shotgun (WGS) entry which is preliminary data.</text>
</comment>
<dbReference type="Proteomes" id="UP000078046">
    <property type="component" value="Unassembled WGS sequence"/>
</dbReference>
<keyword evidence="8" id="KW-1185">Reference proteome</keyword>
<feature type="compositionally biased region" description="Low complexity" evidence="6">
    <location>
        <begin position="730"/>
        <end position="754"/>
    </location>
</feature>
<dbReference type="AlphaFoldDB" id="A0A177B098"/>
<comment type="similarity">
    <text evidence="1">Belongs to the CCDC39 family.</text>
</comment>
<dbReference type="GO" id="GO:0005576">
    <property type="term" value="C:extracellular region"/>
    <property type="evidence" value="ECO:0007669"/>
    <property type="project" value="GOC"/>
</dbReference>
<dbReference type="GO" id="GO:0060287">
    <property type="term" value="P:epithelial cilium movement involved in determination of left/right asymmetry"/>
    <property type="evidence" value="ECO:0007669"/>
    <property type="project" value="TreeGrafter"/>
</dbReference>
<dbReference type="OrthoDB" id="10259720at2759"/>